<protein>
    <recommendedName>
        <fullName evidence="5">Bifunctional ligase/repressor BirA</fullName>
    </recommendedName>
    <alternativeName>
        <fullName evidence="5">Biotin--[acetyl-CoA-carboxylase] ligase</fullName>
        <ecNumber evidence="5">6.3.4.15</ecNumber>
    </alternativeName>
    <alternativeName>
        <fullName evidence="5">Biotin--protein ligase</fullName>
    </alternativeName>
    <alternativeName>
        <fullName evidence="5">Biotin-[acetyl-CoA carboxylase] synthetase</fullName>
    </alternativeName>
</protein>
<dbReference type="InterPro" id="IPR036390">
    <property type="entry name" value="WH_DNA-bd_sf"/>
</dbReference>
<dbReference type="PANTHER" id="PTHR12835:SF5">
    <property type="entry name" value="BIOTIN--PROTEIN LIGASE"/>
    <property type="match status" value="1"/>
</dbReference>
<keyword evidence="4 5" id="KW-0092">Biotin</keyword>
<dbReference type="GO" id="GO:0006355">
    <property type="term" value="P:regulation of DNA-templated transcription"/>
    <property type="evidence" value="ECO:0007669"/>
    <property type="project" value="UniProtKB-UniRule"/>
</dbReference>
<comment type="catalytic activity">
    <reaction evidence="5">
        <text>biotin + L-lysyl-[protein] + ATP = N(6)-biotinyl-L-lysyl-[protein] + AMP + diphosphate + H(+)</text>
        <dbReference type="Rhea" id="RHEA:11756"/>
        <dbReference type="Rhea" id="RHEA-COMP:9752"/>
        <dbReference type="Rhea" id="RHEA-COMP:10505"/>
        <dbReference type="ChEBI" id="CHEBI:15378"/>
        <dbReference type="ChEBI" id="CHEBI:29969"/>
        <dbReference type="ChEBI" id="CHEBI:30616"/>
        <dbReference type="ChEBI" id="CHEBI:33019"/>
        <dbReference type="ChEBI" id="CHEBI:57586"/>
        <dbReference type="ChEBI" id="CHEBI:83144"/>
        <dbReference type="ChEBI" id="CHEBI:456215"/>
        <dbReference type="EC" id="6.3.4.15"/>
    </reaction>
</comment>
<evidence type="ECO:0000256" key="5">
    <source>
        <dbReference type="HAMAP-Rule" id="MF_00978"/>
    </source>
</evidence>
<dbReference type="Pfam" id="PF03099">
    <property type="entry name" value="BPL_LplA_LipB"/>
    <property type="match status" value="1"/>
</dbReference>
<keyword evidence="5" id="KW-0238">DNA-binding</keyword>
<dbReference type="NCBIfam" id="TIGR00121">
    <property type="entry name" value="birA_ligase"/>
    <property type="match status" value="1"/>
</dbReference>
<keyword evidence="2 5" id="KW-0547">Nucleotide-binding</keyword>
<name>A0A3S4L5A0_9STRE</name>
<sequence length="313" mass="35014">MKTHEILYQTLAQAQDYVNGEQLAQEMGLSRTSIWKAIQRLEKEGIEIESVKNRGYKILSGDLLIPQVIEDLCPLTVSYNPQCQSTQLDAKNAMEAGGQSATLYLAPFQTAGKGRFGRDYFCPSQGGIYMSLHLKPNLPFDQAPAYTLMVAAAIYKALKNLALLDVDIKWVNDIYYKGKKVGGILTEAISSIETGLITDVIIGVGLNFSITDFPKELKDKAGSLFGAQPPISRNELIAEIWKEFFTTPEEELIYLYKQRSLVLGKEVRFEQNQTSYQGLAKDISDSGQLLVQLKDGQERWLNSGEISLKQWDL</sequence>
<dbReference type="Gene3D" id="2.30.30.100">
    <property type="match status" value="1"/>
</dbReference>
<dbReference type="GO" id="GO:0004077">
    <property type="term" value="F:biotin--[biotin carboxyl-carrier protein] ligase activity"/>
    <property type="evidence" value="ECO:0007669"/>
    <property type="project" value="UniProtKB-UniRule"/>
</dbReference>
<evidence type="ECO:0000256" key="1">
    <source>
        <dbReference type="ARBA" id="ARBA00022598"/>
    </source>
</evidence>
<dbReference type="GO" id="GO:0009249">
    <property type="term" value="P:protein lipoylation"/>
    <property type="evidence" value="ECO:0007669"/>
    <property type="project" value="UniProtKB-ARBA"/>
</dbReference>
<accession>A0A3S4L5A0</accession>
<dbReference type="Pfam" id="PF08279">
    <property type="entry name" value="HTH_11"/>
    <property type="match status" value="1"/>
</dbReference>
<dbReference type="Gene3D" id="3.30.930.10">
    <property type="entry name" value="Bira Bifunctional Protein, Domain 2"/>
    <property type="match status" value="1"/>
</dbReference>
<dbReference type="GO" id="GO:0016740">
    <property type="term" value="F:transferase activity"/>
    <property type="evidence" value="ECO:0007669"/>
    <property type="project" value="UniProtKB-ARBA"/>
</dbReference>
<keyword evidence="1 5" id="KW-0436">Ligase</keyword>
<dbReference type="HAMAP" id="MF_00978">
    <property type="entry name" value="Bifunct_BirA"/>
    <property type="match status" value="1"/>
</dbReference>
<feature type="binding site" evidence="5">
    <location>
        <position position="109"/>
    </location>
    <ligand>
        <name>biotin</name>
        <dbReference type="ChEBI" id="CHEBI:57586"/>
    </ligand>
</feature>
<dbReference type="InterPro" id="IPR030855">
    <property type="entry name" value="Bifunct_BirA"/>
</dbReference>
<evidence type="ECO:0000313" key="8">
    <source>
        <dbReference type="Proteomes" id="UP000270025"/>
    </source>
</evidence>
<reference evidence="7 8" key="1">
    <citation type="submission" date="2018-12" db="EMBL/GenBank/DDBJ databases">
        <authorList>
            <consortium name="Pathogen Informatics"/>
        </authorList>
    </citation>
    <scope>NUCLEOTIDE SEQUENCE [LARGE SCALE GENOMIC DNA]</scope>
    <source>
        <strain evidence="7 8">NCTC3166</strain>
    </source>
</reference>
<keyword evidence="3 5" id="KW-0067">ATP-binding</keyword>
<comment type="caution">
    <text evidence="5">Lacks conserved residue(s) required for the propagation of feature annotation.</text>
</comment>
<dbReference type="SUPFAM" id="SSF55681">
    <property type="entry name" value="Class II aaRS and biotin synthetases"/>
    <property type="match status" value="1"/>
</dbReference>
<evidence type="ECO:0000256" key="4">
    <source>
        <dbReference type="ARBA" id="ARBA00023267"/>
    </source>
</evidence>
<evidence type="ECO:0000256" key="2">
    <source>
        <dbReference type="ARBA" id="ARBA00022741"/>
    </source>
</evidence>
<evidence type="ECO:0000313" key="7">
    <source>
        <dbReference type="EMBL" id="VED67007.1"/>
    </source>
</evidence>
<dbReference type="InterPro" id="IPR004408">
    <property type="entry name" value="Biotin_CoA_COase_ligase"/>
</dbReference>
<proteinExistence type="inferred from homology"/>
<dbReference type="RefSeq" id="WP_126404072.1">
    <property type="nucleotide sequence ID" value="NZ_LR134266.1"/>
</dbReference>
<evidence type="ECO:0000259" key="6">
    <source>
        <dbReference type="PROSITE" id="PS51733"/>
    </source>
</evidence>
<dbReference type="InterPro" id="IPR045864">
    <property type="entry name" value="aa-tRNA-synth_II/BPL/LPL"/>
</dbReference>
<dbReference type="InterPro" id="IPR013196">
    <property type="entry name" value="HTH_11"/>
</dbReference>
<comment type="function">
    <text evidence="5">Acts both as a biotin--[acetyl-CoA-carboxylase] ligase and a repressor.</text>
</comment>
<dbReference type="GO" id="GO:0005737">
    <property type="term" value="C:cytoplasm"/>
    <property type="evidence" value="ECO:0007669"/>
    <property type="project" value="TreeGrafter"/>
</dbReference>
<dbReference type="InterPro" id="IPR008988">
    <property type="entry name" value="Transcriptional_repressor_C"/>
</dbReference>
<organism evidence="7 8">
    <name type="scientific">Streptococcus viridans</name>
    <dbReference type="NCBI Taxonomy" id="78535"/>
    <lineage>
        <taxon>Bacteria</taxon>
        <taxon>Bacillati</taxon>
        <taxon>Bacillota</taxon>
        <taxon>Bacilli</taxon>
        <taxon>Lactobacillales</taxon>
        <taxon>Streptococcaceae</taxon>
        <taxon>Streptococcus</taxon>
    </lineage>
</organism>
<dbReference type="EC" id="6.3.4.15" evidence="5"/>
<feature type="domain" description="BPL/LPL catalytic" evidence="6">
    <location>
        <begin position="62"/>
        <end position="252"/>
    </location>
</feature>
<dbReference type="PROSITE" id="PS51733">
    <property type="entry name" value="BPL_LPL_CATALYTIC"/>
    <property type="match status" value="1"/>
</dbReference>
<feature type="binding site" evidence="5">
    <location>
        <position position="180"/>
    </location>
    <ligand>
        <name>biotin</name>
        <dbReference type="ChEBI" id="CHEBI:57586"/>
    </ligand>
</feature>
<dbReference type="InterPro" id="IPR003142">
    <property type="entry name" value="BPL_C"/>
</dbReference>
<dbReference type="GO" id="GO:0003677">
    <property type="term" value="F:DNA binding"/>
    <property type="evidence" value="ECO:0007669"/>
    <property type="project" value="UniProtKB-UniRule"/>
</dbReference>
<dbReference type="CDD" id="cd16442">
    <property type="entry name" value="BPL"/>
    <property type="match status" value="1"/>
</dbReference>
<dbReference type="EMBL" id="LR134266">
    <property type="protein sequence ID" value="VED67007.1"/>
    <property type="molecule type" value="Genomic_DNA"/>
</dbReference>
<dbReference type="SUPFAM" id="SSF46785">
    <property type="entry name" value="Winged helix' DNA-binding domain"/>
    <property type="match status" value="1"/>
</dbReference>
<dbReference type="Gene3D" id="1.10.10.10">
    <property type="entry name" value="Winged helix-like DNA-binding domain superfamily/Winged helix DNA-binding domain"/>
    <property type="match status" value="1"/>
</dbReference>
<keyword evidence="5" id="KW-0804">Transcription</keyword>
<dbReference type="SUPFAM" id="SSF50037">
    <property type="entry name" value="C-terminal domain of transcriptional repressors"/>
    <property type="match status" value="1"/>
</dbReference>
<gene>
    <name evidence="5 7" type="primary">birA</name>
    <name evidence="7" type="ORF">NCTC3166_00822</name>
</gene>
<dbReference type="PANTHER" id="PTHR12835">
    <property type="entry name" value="BIOTIN PROTEIN LIGASE"/>
    <property type="match status" value="1"/>
</dbReference>
<dbReference type="Proteomes" id="UP000270025">
    <property type="component" value="Chromosome"/>
</dbReference>
<dbReference type="InterPro" id="IPR004143">
    <property type="entry name" value="BPL_LPL_catalytic"/>
</dbReference>
<keyword evidence="5" id="KW-0805">Transcription regulation</keyword>
<feature type="DNA-binding region" description="H-T-H motif" evidence="5">
    <location>
        <begin position="20"/>
        <end position="39"/>
    </location>
</feature>
<dbReference type="AlphaFoldDB" id="A0A3S4L5A0"/>
<dbReference type="Pfam" id="PF02237">
    <property type="entry name" value="BPL_C"/>
    <property type="match status" value="1"/>
</dbReference>
<comment type="similarity">
    <text evidence="5">Belongs to the biotin--protein ligase family.</text>
</comment>
<dbReference type="KEGG" id="svf:NCTC3166_00822"/>
<dbReference type="GO" id="GO:0005524">
    <property type="term" value="F:ATP binding"/>
    <property type="evidence" value="ECO:0007669"/>
    <property type="project" value="UniProtKB-UniRule"/>
</dbReference>
<keyword evidence="5" id="KW-0678">Repressor</keyword>
<keyword evidence="8" id="KW-1185">Reference proteome</keyword>
<evidence type="ECO:0000256" key="3">
    <source>
        <dbReference type="ARBA" id="ARBA00022840"/>
    </source>
</evidence>
<dbReference type="InterPro" id="IPR036388">
    <property type="entry name" value="WH-like_DNA-bd_sf"/>
</dbReference>
<dbReference type="NCBIfam" id="NF008846">
    <property type="entry name" value="PRK11886.1-1"/>
    <property type="match status" value="1"/>
</dbReference>